<name>A0A5A7QNB0_STRAF</name>
<feature type="compositionally biased region" description="Pro residues" evidence="1">
    <location>
        <begin position="19"/>
        <end position="31"/>
    </location>
</feature>
<proteinExistence type="predicted"/>
<keyword evidence="3" id="KW-1185">Reference proteome</keyword>
<feature type="compositionally biased region" description="Low complexity" evidence="1">
    <location>
        <begin position="1"/>
        <end position="18"/>
    </location>
</feature>
<evidence type="ECO:0000256" key="1">
    <source>
        <dbReference type="SAM" id="MobiDB-lite"/>
    </source>
</evidence>
<feature type="region of interest" description="Disordered" evidence="1">
    <location>
        <begin position="1"/>
        <end position="37"/>
    </location>
</feature>
<evidence type="ECO:0000313" key="2">
    <source>
        <dbReference type="EMBL" id="GER46650.1"/>
    </source>
</evidence>
<dbReference type="Proteomes" id="UP000325081">
    <property type="component" value="Unassembled WGS sequence"/>
</dbReference>
<organism evidence="2 3">
    <name type="scientific">Striga asiatica</name>
    <name type="common">Asiatic witchweed</name>
    <name type="synonym">Buchnera asiatica</name>
    <dbReference type="NCBI Taxonomy" id="4170"/>
    <lineage>
        <taxon>Eukaryota</taxon>
        <taxon>Viridiplantae</taxon>
        <taxon>Streptophyta</taxon>
        <taxon>Embryophyta</taxon>
        <taxon>Tracheophyta</taxon>
        <taxon>Spermatophyta</taxon>
        <taxon>Magnoliopsida</taxon>
        <taxon>eudicotyledons</taxon>
        <taxon>Gunneridae</taxon>
        <taxon>Pentapetalae</taxon>
        <taxon>asterids</taxon>
        <taxon>lamiids</taxon>
        <taxon>Lamiales</taxon>
        <taxon>Orobanchaceae</taxon>
        <taxon>Buchnereae</taxon>
        <taxon>Striga</taxon>
    </lineage>
</organism>
<dbReference type="EMBL" id="BKCP01007626">
    <property type="protein sequence ID" value="GER46650.1"/>
    <property type="molecule type" value="Genomic_DNA"/>
</dbReference>
<accession>A0A5A7QNB0</accession>
<sequence>MSSSDSSAGSSFFSSSLAAPPPAAAEAPPSPAATGTAATANLLGSGERGRSVKSLCENQEAPGRRKFVMGRDQCCQVGRRHQLEPPNQHEQVLQPVKQSKIKQVGRFARQAIDAMQKREDDVVHSICPFTIHP</sequence>
<reference evidence="3" key="1">
    <citation type="journal article" date="2019" name="Curr. Biol.">
        <title>Genome Sequence of Striga asiatica Provides Insight into the Evolution of Plant Parasitism.</title>
        <authorList>
            <person name="Yoshida S."/>
            <person name="Kim S."/>
            <person name="Wafula E.K."/>
            <person name="Tanskanen J."/>
            <person name="Kim Y.M."/>
            <person name="Honaas L."/>
            <person name="Yang Z."/>
            <person name="Spallek T."/>
            <person name="Conn C.E."/>
            <person name="Ichihashi Y."/>
            <person name="Cheong K."/>
            <person name="Cui S."/>
            <person name="Der J.P."/>
            <person name="Gundlach H."/>
            <person name="Jiao Y."/>
            <person name="Hori C."/>
            <person name="Ishida J.K."/>
            <person name="Kasahara H."/>
            <person name="Kiba T."/>
            <person name="Kim M.S."/>
            <person name="Koo N."/>
            <person name="Laohavisit A."/>
            <person name="Lee Y.H."/>
            <person name="Lumba S."/>
            <person name="McCourt P."/>
            <person name="Mortimer J.C."/>
            <person name="Mutuku J.M."/>
            <person name="Nomura T."/>
            <person name="Sasaki-Sekimoto Y."/>
            <person name="Seto Y."/>
            <person name="Wang Y."/>
            <person name="Wakatake T."/>
            <person name="Sakakibara H."/>
            <person name="Demura T."/>
            <person name="Yamaguchi S."/>
            <person name="Yoneyama K."/>
            <person name="Manabe R.I."/>
            <person name="Nelson D.C."/>
            <person name="Schulman A.H."/>
            <person name="Timko M.P."/>
            <person name="dePamphilis C.W."/>
            <person name="Choi D."/>
            <person name="Shirasu K."/>
        </authorList>
    </citation>
    <scope>NUCLEOTIDE SEQUENCE [LARGE SCALE GENOMIC DNA]</scope>
    <source>
        <strain evidence="3">cv. UVA1</strain>
    </source>
</reference>
<comment type="caution">
    <text evidence="2">The sequence shown here is derived from an EMBL/GenBank/DDBJ whole genome shotgun (WGS) entry which is preliminary data.</text>
</comment>
<evidence type="ECO:0000313" key="3">
    <source>
        <dbReference type="Proteomes" id="UP000325081"/>
    </source>
</evidence>
<dbReference type="AlphaFoldDB" id="A0A5A7QNB0"/>
<protein>
    <submittedName>
        <fullName evidence="2">Coatomer subunit beta</fullName>
    </submittedName>
</protein>
<gene>
    <name evidence="2" type="ORF">STAS_23709</name>
</gene>